<proteinExistence type="predicted"/>
<accession>A0A419NEL7</accession>
<dbReference type="OrthoDB" id="7031433at2"/>
<comment type="caution">
    <text evidence="1">The sequence shown here is derived from an EMBL/GenBank/DDBJ whole genome shotgun (WGS) entry which is preliminary data.</text>
</comment>
<evidence type="ECO:0000313" key="2">
    <source>
        <dbReference type="Proteomes" id="UP000284908"/>
    </source>
</evidence>
<evidence type="ECO:0000313" key="1">
    <source>
        <dbReference type="EMBL" id="RJT47204.1"/>
    </source>
</evidence>
<gene>
    <name evidence="1" type="ORF">D6C13_02250</name>
</gene>
<reference evidence="1 2" key="1">
    <citation type="submission" date="2018-09" db="EMBL/GenBank/DDBJ databases">
        <authorList>
            <person name="Le Fleche-Mateos A."/>
        </authorList>
    </citation>
    <scope>NUCLEOTIDE SEQUENCE [LARGE SCALE GENOMIC DNA]</scope>
    <source>
        <strain evidence="1 2">DSM 27399</strain>
    </source>
</reference>
<organism evidence="1 2">
    <name type="scientific">Rahnella woolbedingensis</name>
    <dbReference type="NCBI Taxonomy" id="1510574"/>
    <lineage>
        <taxon>Bacteria</taxon>
        <taxon>Pseudomonadati</taxon>
        <taxon>Pseudomonadota</taxon>
        <taxon>Gammaproteobacteria</taxon>
        <taxon>Enterobacterales</taxon>
        <taxon>Yersiniaceae</taxon>
        <taxon>Rahnella</taxon>
    </lineage>
</organism>
<keyword evidence="2" id="KW-1185">Reference proteome</keyword>
<dbReference type="AlphaFoldDB" id="A0A419NEL7"/>
<sequence>MSKENDFPAFAAGGHPLLQHIQQEGISARDYFAAKAMQSLYSRAGGSPAIDADSCDYFAHHAYQMADAMLKARDE</sequence>
<dbReference type="EMBL" id="RAHH01000002">
    <property type="protein sequence ID" value="RJT47204.1"/>
    <property type="molecule type" value="Genomic_DNA"/>
</dbReference>
<name>A0A419NEL7_9GAMM</name>
<dbReference type="RefSeq" id="WP_120131216.1">
    <property type="nucleotide sequence ID" value="NZ_RAHH01000002.1"/>
</dbReference>
<dbReference type="Proteomes" id="UP000284908">
    <property type="component" value="Unassembled WGS sequence"/>
</dbReference>
<protein>
    <submittedName>
        <fullName evidence="1">Uncharacterized protein</fullName>
    </submittedName>
</protein>